<dbReference type="PROSITE" id="PS50835">
    <property type="entry name" value="IG_LIKE"/>
    <property type="match status" value="1"/>
</dbReference>
<name>A0A3A4R9R4_9BACT</name>
<evidence type="ECO:0000313" key="5">
    <source>
        <dbReference type="Proteomes" id="UP000266426"/>
    </source>
</evidence>
<dbReference type="InterPro" id="IPR007110">
    <property type="entry name" value="Ig-like_dom"/>
</dbReference>
<dbReference type="SUPFAM" id="SSF48726">
    <property type="entry name" value="Immunoglobulin"/>
    <property type="match status" value="1"/>
</dbReference>
<dbReference type="SMART" id="SM00409">
    <property type="entry name" value="IG"/>
    <property type="match status" value="1"/>
</dbReference>
<dbReference type="InterPro" id="IPR032812">
    <property type="entry name" value="SbsA_Ig"/>
</dbReference>
<dbReference type="InterPro" id="IPR036179">
    <property type="entry name" value="Ig-like_dom_sf"/>
</dbReference>
<feature type="domain" description="Ig-like" evidence="3">
    <location>
        <begin position="390"/>
        <end position="471"/>
    </location>
</feature>
<dbReference type="InterPro" id="IPR013783">
    <property type="entry name" value="Ig-like_fold"/>
</dbReference>
<dbReference type="InterPro" id="IPR003599">
    <property type="entry name" value="Ig_sub"/>
</dbReference>
<evidence type="ECO:0000259" key="3">
    <source>
        <dbReference type="PROSITE" id="PS50835"/>
    </source>
</evidence>
<dbReference type="Proteomes" id="UP000266426">
    <property type="component" value="Unassembled WGS sequence"/>
</dbReference>
<dbReference type="EMBL" id="QZJZ01000056">
    <property type="protein sequence ID" value="RJP59048.1"/>
    <property type="molecule type" value="Genomic_DNA"/>
</dbReference>
<evidence type="ECO:0000313" key="4">
    <source>
        <dbReference type="EMBL" id="RJP59048.1"/>
    </source>
</evidence>
<sequence>MKTKTSNIIIFILLCFSFICSSFCFALDNGYEFGEEFQVNTYTSNSQQNPAIATNGLNYLVVWESDAENNIGIYGQLISYTGLRIGEEFNISVNGTNMKPSIASNGSTYLVVWENIGQDGDIGGIYGQFLSSNATQIGDQFQINQYTTNNQIDASVASDGTNYFIVWESYTQDGSQNGIFGRLIDDIGTFITSEIQINSYTLHSQIDPSITFNIDKYLVVWASHGQLTPEGDIYGQFLSKNGLKIGSESLINTYTAQGQDYPFVNSNGTKFLVTWRSYGQEGGDMGEIYGQFINADRTLQNSEFHINTYTTNMQVRPYVAYSEDKFLVTWDAFRGQIISSDGNFIGSEFLITEYSNLFLPASSGKNNFLIIFQKGNPEDIYAKMLTYQGPSILTQPFPEVCFKGEKVTFRILASTSTGELHYQWYKNGIPVGIDNNELIIQNPQLSDNDSIIYCNVSNCYTTVQSDFVTLTVLEPLFEIVINGVESIKEYDLAVYTAHARYGSGPDFDEYDVTNYAVWLILEPDNYAEFVSPGVLKTYNVDKDKNITIRASLTDAGETHWCDFSVEIDSCFQVTAMNPLPETVLHQAPLQIELLFNEEIDNESVSEITCFLAKAGNDNKFDTSDDTMIPLFFDTSNPTKIIFDISDSLLPNDIYRVKLSGIKNDSGSNLDGEYIGSFPSGDGISGGDFIASFSISRQISSIDLKDNDTITLTWLPFRPGIVYRIEATENLIDPNWLPLEPIDQWPIEATTWTGFLSSSYKNNYRVVGIKPYIKSISPVSGALGTFSLFVDIIGYGTKWNEGDISLSLGDGITVNSLNVINSQHISAELRISFNTELGSRDLVITSGTNVFIKENAFEIVE</sequence>
<evidence type="ECO:0000256" key="2">
    <source>
        <dbReference type="SAM" id="SignalP"/>
    </source>
</evidence>
<gene>
    <name evidence="4" type="ORF">C4541_06890</name>
</gene>
<feature type="chain" id="PRO_5017371779" description="Ig-like domain-containing protein" evidence="2">
    <location>
        <begin position="27"/>
        <end position="860"/>
    </location>
</feature>
<dbReference type="Pfam" id="PF13205">
    <property type="entry name" value="Big_5"/>
    <property type="match status" value="1"/>
</dbReference>
<protein>
    <recommendedName>
        <fullName evidence="3">Ig-like domain-containing protein</fullName>
    </recommendedName>
</protein>
<dbReference type="Gene3D" id="2.60.40.10">
    <property type="entry name" value="Immunoglobulins"/>
    <property type="match status" value="2"/>
</dbReference>
<evidence type="ECO:0000256" key="1">
    <source>
        <dbReference type="ARBA" id="ARBA00022729"/>
    </source>
</evidence>
<organism evidence="4 5">
    <name type="scientific">Candidatus Auribacter fodinae</name>
    <dbReference type="NCBI Taxonomy" id="2093366"/>
    <lineage>
        <taxon>Bacteria</taxon>
        <taxon>Pseudomonadati</taxon>
        <taxon>Candidatus Auribacterota</taxon>
        <taxon>Candidatus Auribacteria</taxon>
        <taxon>Candidatus Auribacterales</taxon>
        <taxon>Candidatus Auribacteraceae</taxon>
        <taxon>Candidatus Auribacter</taxon>
    </lineage>
</organism>
<keyword evidence="1 2" id="KW-0732">Signal</keyword>
<accession>A0A3A4R9R4</accession>
<proteinExistence type="predicted"/>
<dbReference type="AlphaFoldDB" id="A0A3A4R9R4"/>
<comment type="caution">
    <text evidence="4">The sequence shown here is derived from an EMBL/GenBank/DDBJ whole genome shotgun (WGS) entry which is preliminary data.</text>
</comment>
<reference evidence="4 5" key="1">
    <citation type="journal article" date="2017" name="ISME J.">
        <title>Energy and carbon metabolisms in a deep terrestrial subsurface fluid microbial community.</title>
        <authorList>
            <person name="Momper L."/>
            <person name="Jungbluth S.P."/>
            <person name="Lee M.D."/>
            <person name="Amend J.P."/>
        </authorList>
    </citation>
    <scope>NUCLEOTIDE SEQUENCE [LARGE SCALE GENOMIC DNA]</scope>
    <source>
        <strain evidence="4">SURF_26</strain>
    </source>
</reference>
<feature type="signal peptide" evidence="2">
    <location>
        <begin position="1"/>
        <end position="26"/>
    </location>
</feature>